<dbReference type="Gene3D" id="1.20.1250.10">
    <property type="match status" value="1"/>
</dbReference>
<evidence type="ECO:0000313" key="1">
    <source>
        <dbReference type="EMBL" id="TNN62787.1"/>
    </source>
</evidence>
<dbReference type="InterPro" id="IPR000151">
    <property type="entry name" value="Ciliary_neurotrophic_fac_CNTF"/>
</dbReference>
<dbReference type="PANTHER" id="PTHR15196:SF1">
    <property type="entry name" value="CILIARY NEUROTROPHIC FACTOR"/>
    <property type="match status" value="1"/>
</dbReference>
<comment type="caution">
    <text evidence="1">The sequence shown here is derived from an EMBL/GenBank/DDBJ whole genome shotgun (WGS) entry which is preliminary data.</text>
</comment>
<proteinExistence type="predicted"/>
<accession>A0A4Z2HA60</accession>
<dbReference type="GO" id="GO:0070120">
    <property type="term" value="P:ciliary neurotrophic factor-mediated signaling pathway"/>
    <property type="evidence" value="ECO:0007669"/>
    <property type="project" value="InterPro"/>
</dbReference>
<keyword evidence="2" id="KW-1185">Reference proteome</keyword>
<dbReference type="OrthoDB" id="8813321at2759"/>
<dbReference type="AlphaFoldDB" id="A0A4Z2HA60"/>
<dbReference type="EMBL" id="SRLO01000286">
    <property type="protein sequence ID" value="TNN62787.1"/>
    <property type="molecule type" value="Genomic_DNA"/>
</dbReference>
<evidence type="ECO:0008006" key="3">
    <source>
        <dbReference type="Google" id="ProtNLM"/>
    </source>
</evidence>
<sequence>MAARRTRGVSGSTVARATALAEQLRLECSILLELYVCNLFLITDLAERRLFGNIPGPSRAPGNRCIPAKAPREGRLVSVLPPSAQLDTGIKLRRLHSALLKCRVLLENAIAREEEELGGGQKGDYETQRKMVRDRLSFLLIVIEELLKAAGGNTTTPTPELESGGSNGLFELKLWVYRIFKEVNYWAKTAITILQSLPSPITRERVMMTTRARSRRSTRR</sequence>
<organism evidence="1 2">
    <name type="scientific">Liparis tanakae</name>
    <name type="common">Tanaka's snailfish</name>
    <dbReference type="NCBI Taxonomy" id="230148"/>
    <lineage>
        <taxon>Eukaryota</taxon>
        <taxon>Metazoa</taxon>
        <taxon>Chordata</taxon>
        <taxon>Craniata</taxon>
        <taxon>Vertebrata</taxon>
        <taxon>Euteleostomi</taxon>
        <taxon>Actinopterygii</taxon>
        <taxon>Neopterygii</taxon>
        <taxon>Teleostei</taxon>
        <taxon>Neoteleostei</taxon>
        <taxon>Acanthomorphata</taxon>
        <taxon>Eupercaria</taxon>
        <taxon>Perciformes</taxon>
        <taxon>Cottioidei</taxon>
        <taxon>Cottales</taxon>
        <taxon>Liparidae</taxon>
        <taxon>Liparis</taxon>
    </lineage>
</organism>
<dbReference type="InterPro" id="IPR009079">
    <property type="entry name" value="4_helix_cytokine-like_core"/>
</dbReference>
<dbReference type="PANTHER" id="PTHR15196">
    <property type="entry name" value="CILIARY NEUROTROPHIC FACTOR"/>
    <property type="match status" value="1"/>
</dbReference>
<dbReference type="GO" id="GO:0043524">
    <property type="term" value="P:negative regulation of neuron apoptotic process"/>
    <property type="evidence" value="ECO:0007669"/>
    <property type="project" value="InterPro"/>
</dbReference>
<gene>
    <name evidence="1" type="ORF">EYF80_027013</name>
</gene>
<reference evidence="1 2" key="1">
    <citation type="submission" date="2019-03" db="EMBL/GenBank/DDBJ databases">
        <title>First draft genome of Liparis tanakae, snailfish: a comprehensive survey of snailfish specific genes.</title>
        <authorList>
            <person name="Kim W."/>
            <person name="Song I."/>
            <person name="Jeong J.-H."/>
            <person name="Kim D."/>
            <person name="Kim S."/>
            <person name="Ryu S."/>
            <person name="Song J.Y."/>
            <person name="Lee S.K."/>
        </authorList>
    </citation>
    <scope>NUCLEOTIDE SEQUENCE [LARGE SCALE GENOMIC DNA]</scope>
    <source>
        <tissue evidence="1">Muscle</tissue>
    </source>
</reference>
<dbReference type="Proteomes" id="UP000314294">
    <property type="component" value="Unassembled WGS sequence"/>
</dbReference>
<dbReference type="GO" id="GO:0005127">
    <property type="term" value="F:ciliary neurotrophic factor receptor binding"/>
    <property type="evidence" value="ECO:0007669"/>
    <property type="project" value="InterPro"/>
</dbReference>
<evidence type="ECO:0000313" key="2">
    <source>
        <dbReference type="Proteomes" id="UP000314294"/>
    </source>
</evidence>
<protein>
    <recommendedName>
        <fullName evidence="3">Ciliary neurotrophic factor</fullName>
    </recommendedName>
</protein>
<name>A0A4Z2HA60_9TELE</name>